<dbReference type="CDD" id="cd10437">
    <property type="entry name" value="GIY-YIG_HE_I-TevI_like"/>
    <property type="match status" value="1"/>
</dbReference>
<dbReference type="SUPFAM" id="SSF82771">
    <property type="entry name" value="GIY-YIG endonuclease"/>
    <property type="match status" value="1"/>
</dbReference>
<protein>
    <recommendedName>
        <fullName evidence="1">GIY-YIG domain-containing protein</fullName>
    </recommendedName>
</protein>
<accession>A0A0F9RFQ9</accession>
<dbReference type="PROSITE" id="PS50164">
    <property type="entry name" value="GIY_YIG"/>
    <property type="match status" value="1"/>
</dbReference>
<dbReference type="Gene3D" id="3.40.1440.10">
    <property type="entry name" value="GIY-YIG endonuclease"/>
    <property type="match status" value="1"/>
</dbReference>
<proteinExistence type="predicted"/>
<dbReference type="EMBL" id="LAZR01000959">
    <property type="protein sequence ID" value="KKN53709.1"/>
    <property type="molecule type" value="Genomic_DNA"/>
</dbReference>
<reference evidence="2" key="1">
    <citation type="journal article" date="2015" name="Nature">
        <title>Complex archaea that bridge the gap between prokaryotes and eukaryotes.</title>
        <authorList>
            <person name="Spang A."/>
            <person name="Saw J.H."/>
            <person name="Jorgensen S.L."/>
            <person name="Zaremba-Niedzwiedzka K."/>
            <person name="Martijn J."/>
            <person name="Lind A.E."/>
            <person name="van Eijk R."/>
            <person name="Schleper C."/>
            <person name="Guy L."/>
            <person name="Ettema T.J."/>
        </authorList>
    </citation>
    <scope>NUCLEOTIDE SEQUENCE</scope>
</reference>
<dbReference type="Pfam" id="PF01541">
    <property type="entry name" value="GIY-YIG"/>
    <property type="match status" value="1"/>
</dbReference>
<feature type="domain" description="GIY-YIG" evidence="1">
    <location>
        <begin position="8"/>
        <end position="97"/>
    </location>
</feature>
<dbReference type="AlphaFoldDB" id="A0A0F9RFQ9"/>
<evidence type="ECO:0000313" key="2">
    <source>
        <dbReference type="EMBL" id="KKN53709.1"/>
    </source>
</evidence>
<gene>
    <name evidence="2" type="ORF">LCGC14_0599640</name>
</gene>
<sequence length="106" mass="12221">MVRPNDPVICGVYSIRCTITGHQYIGSSKHIWRRFADHRGALRAGKGHNKVLQFAWDVFGEAYFIFTILEECPEVALSEVERKYLQGELLFNILKDVENKFAFGEK</sequence>
<dbReference type="InterPro" id="IPR035901">
    <property type="entry name" value="GIY-YIG_endonuc_sf"/>
</dbReference>
<organism evidence="2">
    <name type="scientific">marine sediment metagenome</name>
    <dbReference type="NCBI Taxonomy" id="412755"/>
    <lineage>
        <taxon>unclassified sequences</taxon>
        <taxon>metagenomes</taxon>
        <taxon>ecological metagenomes</taxon>
    </lineage>
</organism>
<comment type="caution">
    <text evidence="2">The sequence shown here is derived from an EMBL/GenBank/DDBJ whole genome shotgun (WGS) entry which is preliminary data.</text>
</comment>
<evidence type="ECO:0000259" key="1">
    <source>
        <dbReference type="PROSITE" id="PS50164"/>
    </source>
</evidence>
<dbReference type="InterPro" id="IPR000305">
    <property type="entry name" value="GIY-YIG_endonuc"/>
</dbReference>
<name>A0A0F9RFQ9_9ZZZZ</name>